<dbReference type="EMBL" id="LNIX01000024">
    <property type="protein sequence ID" value="OXA42942.1"/>
    <property type="molecule type" value="Genomic_DNA"/>
</dbReference>
<accession>A0A226DBP8</accession>
<dbReference type="AlphaFoldDB" id="A0A226DBP8"/>
<dbReference type="PANTHER" id="PTHR34239">
    <property type="entry name" value="APPLE DOMAIN-CONTAINING PROTEIN"/>
    <property type="match status" value="1"/>
</dbReference>
<protein>
    <submittedName>
        <fullName evidence="2">Uncharacterized protein</fullName>
    </submittedName>
</protein>
<proteinExistence type="predicted"/>
<feature type="non-terminal residue" evidence="2">
    <location>
        <position position="197"/>
    </location>
</feature>
<dbReference type="Proteomes" id="UP000198287">
    <property type="component" value="Unassembled WGS sequence"/>
</dbReference>
<comment type="caution">
    <text evidence="2">The sequence shown here is derived from an EMBL/GenBank/DDBJ whole genome shotgun (WGS) entry which is preliminary data.</text>
</comment>
<name>A0A226DBP8_FOLCA</name>
<evidence type="ECO:0000313" key="2">
    <source>
        <dbReference type="EMBL" id="OXA42942.1"/>
    </source>
</evidence>
<feature type="compositionally biased region" description="Basic and acidic residues" evidence="1">
    <location>
        <begin position="39"/>
        <end position="51"/>
    </location>
</feature>
<reference evidence="2 3" key="1">
    <citation type="submission" date="2015-12" db="EMBL/GenBank/DDBJ databases">
        <title>The genome of Folsomia candida.</title>
        <authorList>
            <person name="Faddeeva A."/>
            <person name="Derks M.F."/>
            <person name="Anvar Y."/>
            <person name="Smit S."/>
            <person name="Van Straalen N."/>
            <person name="Roelofs D."/>
        </authorList>
    </citation>
    <scope>NUCLEOTIDE SEQUENCE [LARGE SCALE GENOMIC DNA]</scope>
    <source>
        <strain evidence="2 3">VU population</strain>
        <tissue evidence="2">Whole body</tissue>
    </source>
</reference>
<feature type="region of interest" description="Disordered" evidence="1">
    <location>
        <begin position="39"/>
        <end position="78"/>
    </location>
</feature>
<gene>
    <name evidence="2" type="ORF">Fcan01_22259</name>
</gene>
<sequence length="197" mass="21732">MADTSSKEIGELSQSIQRHNAALEELKDVPNILKKLVDKIGIEPDRTEPGNRPDWSLGLSDDEDNTDDDANRIINQDANSNDELDELLQDLEKKVEFGPALLANVSVGFSKTVARPLTKESKSSLKEKIRVPENCKELIVPKVNTEIWKLLPSQAKVLDLKQQQIQEVLSSGLSTLASISNSIALHKAEIPKEVVSS</sequence>
<dbReference type="OrthoDB" id="7477527at2759"/>
<dbReference type="PANTHER" id="PTHR34239:SF2">
    <property type="entry name" value="TRANSPOSABLE ELEMENT P TRANSPOSASE_THAP9 CONSERVED DOMAIN-CONTAINING PROTEIN"/>
    <property type="match status" value="1"/>
</dbReference>
<evidence type="ECO:0000313" key="3">
    <source>
        <dbReference type="Proteomes" id="UP000198287"/>
    </source>
</evidence>
<organism evidence="2 3">
    <name type="scientific">Folsomia candida</name>
    <name type="common">Springtail</name>
    <dbReference type="NCBI Taxonomy" id="158441"/>
    <lineage>
        <taxon>Eukaryota</taxon>
        <taxon>Metazoa</taxon>
        <taxon>Ecdysozoa</taxon>
        <taxon>Arthropoda</taxon>
        <taxon>Hexapoda</taxon>
        <taxon>Collembola</taxon>
        <taxon>Entomobryomorpha</taxon>
        <taxon>Isotomoidea</taxon>
        <taxon>Isotomidae</taxon>
        <taxon>Proisotominae</taxon>
        <taxon>Folsomia</taxon>
    </lineage>
</organism>
<keyword evidence="3" id="KW-1185">Reference proteome</keyword>
<evidence type="ECO:0000256" key="1">
    <source>
        <dbReference type="SAM" id="MobiDB-lite"/>
    </source>
</evidence>